<evidence type="ECO:0000256" key="2">
    <source>
        <dbReference type="ARBA" id="ARBA00022723"/>
    </source>
</evidence>
<keyword evidence="3" id="KW-0862">Zinc</keyword>
<evidence type="ECO:0000313" key="4">
    <source>
        <dbReference type="EMBL" id="KIL56108.1"/>
    </source>
</evidence>
<dbReference type="Proteomes" id="UP000054549">
    <property type="component" value="Unassembled WGS sequence"/>
</dbReference>
<evidence type="ECO:0008006" key="6">
    <source>
        <dbReference type="Google" id="ProtNLM"/>
    </source>
</evidence>
<dbReference type="Gene3D" id="3.40.50.720">
    <property type="entry name" value="NAD(P)-binding Rossmann-like Domain"/>
    <property type="match status" value="1"/>
</dbReference>
<dbReference type="SUPFAM" id="SSF50129">
    <property type="entry name" value="GroES-like"/>
    <property type="match status" value="1"/>
</dbReference>
<name>A0A0C2WJ05_AMAMK</name>
<proteinExistence type="predicted"/>
<dbReference type="AlphaFoldDB" id="A0A0C2WJ05"/>
<dbReference type="SUPFAM" id="SSF51735">
    <property type="entry name" value="NAD(P)-binding Rossmann-fold domains"/>
    <property type="match status" value="1"/>
</dbReference>
<dbReference type="HOGENOM" id="CLU_1474808_0_0_1"/>
<keyword evidence="2" id="KW-0479">Metal-binding</keyword>
<evidence type="ECO:0000256" key="3">
    <source>
        <dbReference type="ARBA" id="ARBA00022833"/>
    </source>
</evidence>
<evidence type="ECO:0000256" key="1">
    <source>
        <dbReference type="ARBA" id="ARBA00001947"/>
    </source>
</evidence>
<dbReference type="EMBL" id="KN818447">
    <property type="protein sequence ID" value="KIL56108.1"/>
    <property type="molecule type" value="Genomic_DNA"/>
</dbReference>
<sequence length="183" mass="20115">MYGQSDSGIFGYSHLSGGFPGGQAEYVRVPKADVNLLPIPDSVPDEKALYLSDILPTSYHTVVDTGVKEGDVVGIWGLGSIGLCTAKWASRIIGIDKYRHRLEFGQSKLEIEPINFDEHPDVSKRVPDGLDVAINCATPKEHKTMYHKIQRTLLLETDTPEAINEMLVSTRKCYGLIGDNIGL</sequence>
<dbReference type="InterPro" id="IPR036291">
    <property type="entry name" value="NAD(P)-bd_dom_sf"/>
</dbReference>
<comment type="cofactor">
    <cofactor evidence="1">
        <name>Zn(2+)</name>
        <dbReference type="ChEBI" id="CHEBI:29105"/>
    </cofactor>
</comment>
<dbReference type="Gene3D" id="3.90.180.10">
    <property type="entry name" value="Medium-chain alcohol dehydrogenases, catalytic domain"/>
    <property type="match status" value="1"/>
</dbReference>
<dbReference type="InParanoid" id="A0A0C2WJ05"/>
<protein>
    <recommendedName>
        <fullName evidence="6">Alcohol dehydrogenase-like C-terminal domain-containing protein</fullName>
    </recommendedName>
</protein>
<dbReference type="PANTHER" id="PTHR42813:SF1">
    <property type="entry name" value="DEHYDROGENASE, PUTATIVE (AFU_ORTHOLOGUE AFUA_5G03930)-RELATED"/>
    <property type="match status" value="1"/>
</dbReference>
<dbReference type="OrthoDB" id="3941538at2759"/>
<dbReference type="PANTHER" id="PTHR42813">
    <property type="entry name" value="ZINC-TYPE ALCOHOL DEHYDROGENASE-LIKE"/>
    <property type="match status" value="1"/>
</dbReference>
<reference evidence="4 5" key="1">
    <citation type="submission" date="2014-04" db="EMBL/GenBank/DDBJ databases">
        <title>Evolutionary Origins and Diversification of the Mycorrhizal Mutualists.</title>
        <authorList>
            <consortium name="DOE Joint Genome Institute"/>
            <consortium name="Mycorrhizal Genomics Consortium"/>
            <person name="Kohler A."/>
            <person name="Kuo A."/>
            <person name="Nagy L.G."/>
            <person name="Floudas D."/>
            <person name="Copeland A."/>
            <person name="Barry K.W."/>
            <person name="Cichocki N."/>
            <person name="Veneault-Fourrey C."/>
            <person name="LaButti K."/>
            <person name="Lindquist E.A."/>
            <person name="Lipzen A."/>
            <person name="Lundell T."/>
            <person name="Morin E."/>
            <person name="Murat C."/>
            <person name="Riley R."/>
            <person name="Ohm R."/>
            <person name="Sun H."/>
            <person name="Tunlid A."/>
            <person name="Henrissat B."/>
            <person name="Grigoriev I.V."/>
            <person name="Hibbett D.S."/>
            <person name="Martin F."/>
        </authorList>
    </citation>
    <scope>NUCLEOTIDE SEQUENCE [LARGE SCALE GENOMIC DNA]</scope>
    <source>
        <strain evidence="4 5">Koide BX008</strain>
    </source>
</reference>
<accession>A0A0C2WJ05</accession>
<gene>
    <name evidence="4" type="ORF">M378DRAFT_17381</name>
</gene>
<dbReference type="STRING" id="946122.A0A0C2WJ05"/>
<organism evidence="4 5">
    <name type="scientific">Amanita muscaria (strain Koide BX008)</name>
    <dbReference type="NCBI Taxonomy" id="946122"/>
    <lineage>
        <taxon>Eukaryota</taxon>
        <taxon>Fungi</taxon>
        <taxon>Dikarya</taxon>
        <taxon>Basidiomycota</taxon>
        <taxon>Agaricomycotina</taxon>
        <taxon>Agaricomycetes</taxon>
        <taxon>Agaricomycetidae</taxon>
        <taxon>Agaricales</taxon>
        <taxon>Pluteineae</taxon>
        <taxon>Amanitaceae</taxon>
        <taxon>Amanita</taxon>
    </lineage>
</organism>
<dbReference type="InterPro" id="IPR011032">
    <property type="entry name" value="GroES-like_sf"/>
</dbReference>
<dbReference type="GO" id="GO:0046872">
    <property type="term" value="F:metal ion binding"/>
    <property type="evidence" value="ECO:0007669"/>
    <property type="project" value="UniProtKB-KW"/>
</dbReference>
<keyword evidence="5" id="KW-1185">Reference proteome</keyword>
<evidence type="ECO:0000313" key="5">
    <source>
        <dbReference type="Proteomes" id="UP000054549"/>
    </source>
</evidence>